<keyword evidence="1" id="KW-0732">Signal</keyword>
<reference evidence="2 3" key="1">
    <citation type="submission" date="2016-10" db="EMBL/GenBank/DDBJ databases">
        <authorList>
            <person name="de Groot N.N."/>
        </authorList>
    </citation>
    <scope>NUCLEOTIDE SEQUENCE [LARGE SCALE GENOMIC DNA]</scope>
    <source>
        <strain evidence="2 3">DSM 24015</strain>
    </source>
</reference>
<dbReference type="InterPro" id="IPR007497">
    <property type="entry name" value="SIMPL/DUF541"/>
</dbReference>
<evidence type="ECO:0000313" key="2">
    <source>
        <dbReference type="EMBL" id="SDE39218.1"/>
    </source>
</evidence>
<dbReference type="Pfam" id="PF04402">
    <property type="entry name" value="SIMPL"/>
    <property type="match status" value="1"/>
</dbReference>
<dbReference type="OrthoDB" id="1118849at2"/>
<dbReference type="PANTHER" id="PTHR34387">
    <property type="entry name" value="SLR1258 PROTEIN"/>
    <property type="match status" value="1"/>
</dbReference>
<dbReference type="PANTHER" id="PTHR34387:SF2">
    <property type="entry name" value="SLR1258 PROTEIN"/>
    <property type="match status" value="1"/>
</dbReference>
<dbReference type="Proteomes" id="UP000198517">
    <property type="component" value="Unassembled WGS sequence"/>
</dbReference>
<organism evidence="2 3">
    <name type="scientific">Riemerella columbipharyngis</name>
    <dbReference type="NCBI Taxonomy" id="1071918"/>
    <lineage>
        <taxon>Bacteria</taxon>
        <taxon>Pseudomonadati</taxon>
        <taxon>Bacteroidota</taxon>
        <taxon>Flavobacteriia</taxon>
        <taxon>Flavobacteriales</taxon>
        <taxon>Weeksellaceae</taxon>
        <taxon>Riemerella</taxon>
    </lineage>
</organism>
<gene>
    <name evidence="2" type="ORF">SAMN05421544_10863</name>
</gene>
<dbReference type="Gene3D" id="3.30.70.2970">
    <property type="entry name" value="Protein of unknown function (DUF541), domain 2"/>
    <property type="match status" value="1"/>
</dbReference>
<dbReference type="Gene3D" id="3.30.110.170">
    <property type="entry name" value="Protein of unknown function (DUF541), domain 1"/>
    <property type="match status" value="1"/>
</dbReference>
<sequence length="232" mass="26203">MKKVLFILIIFINQHLAFAQNNLNQQPYLEVNSKADILIVPDQIFISINLSEADSKNKISLEEQEQKLKRVLRDLKIDLKKDLSLVDGGNSYRSYFLKGQKVIKSKNFSLMVHSANMVSNVLAGLESAGIANAYVYKADYSQKEQLLLSLKSEAVMKAKKTAEALVKPLGQSIGKVFYIGDLFYDNYSVPTRYSMMLKTDSIGAGSSDESPLPIEFQKLKFQVQVQVRFQLH</sequence>
<dbReference type="AlphaFoldDB" id="A0A1G7CIN1"/>
<protein>
    <recommendedName>
        <fullName evidence="4">SIMPL domain-containing protein</fullName>
    </recommendedName>
</protein>
<proteinExistence type="predicted"/>
<dbReference type="RefSeq" id="WP_092736543.1">
    <property type="nucleotide sequence ID" value="NZ_FNAS01000008.1"/>
</dbReference>
<keyword evidence="3" id="KW-1185">Reference proteome</keyword>
<feature type="signal peptide" evidence="1">
    <location>
        <begin position="1"/>
        <end position="19"/>
    </location>
</feature>
<feature type="chain" id="PRO_5011701021" description="SIMPL domain-containing protein" evidence="1">
    <location>
        <begin position="20"/>
        <end position="232"/>
    </location>
</feature>
<name>A0A1G7CIN1_9FLAO</name>
<accession>A0A1G7CIN1</accession>
<dbReference type="GO" id="GO:0006974">
    <property type="term" value="P:DNA damage response"/>
    <property type="evidence" value="ECO:0007669"/>
    <property type="project" value="TreeGrafter"/>
</dbReference>
<dbReference type="InterPro" id="IPR052022">
    <property type="entry name" value="26kDa_periplasmic_antigen"/>
</dbReference>
<evidence type="ECO:0000313" key="3">
    <source>
        <dbReference type="Proteomes" id="UP000198517"/>
    </source>
</evidence>
<dbReference type="STRING" id="1071918.SAMN05421544_10863"/>
<evidence type="ECO:0000256" key="1">
    <source>
        <dbReference type="SAM" id="SignalP"/>
    </source>
</evidence>
<dbReference type="EMBL" id="FNAS01000008">
    <property type="protein sequence ID" value="SDE39218.1"/>
    <property type="molecule type" value="Genomic_DNA"/>
</dbReference>
<evidence type="ECO:0008006" key="4">
    <source>
        <dbReference type="Google" id="ProtNLM"/>
    </source>
</evidence>